<evidence type="ECO:0000256" key="1">
    <source>
        <dbReference type="SAM" id="SignalP"/>
    </source>
</evidence>
<dbReference type="PANTHER" id="PTHR43649">
    <property type="entry name" value="ARABINOSE-BINDING PROTEIN-RELATED"/>
    <property type="match status" value="1"/>
</dbReference>
<proteinExistence type="predicted"/>
<dbReference type="EMBL" id="JAAOIV010000006">
    <property type="protein sequence ID" value="NHN56022.1"/>
    <property type="molecule type" value="Genomic_DNA"/>
</dbReference>
<dbReference type="AlphaFoldDB" id="A0A967B5K6"/>
<sequence>MSRPTLPNPSRRQVFAGVGSVAAAAALAACGGNTGRSGGGSSGGGSGSIAQWYHQYGEPGTEQAVKKYAAAYKDAKVNVTWVPGDYDKKSAAALLTSSGPDVFEYGNGPTIDMITGKQVVDLTDLLGDAKSDFTPAMLARMTYQGKLYGIPQVVDLQLMVYRKSLLAKAGVKPPTTLDELIDAAGKLTSGKVKGLFLGNDGGAGVLGGPVLWSTGHDYLTKDNKPAFNNPEVAGALATLQKLFRSGNLLLGAPTDWSDPGAISQGLCAMQWTGLWTFPQLKQALGDDFGVLPFPAIGSSGKQSIPFGAYASCVSAKAKDVEAAKKFVKWLWVDQTDDQLDFAQSYGFHVPSRTSLIAKADKLKSGPAAEAAGFIAKYGHPQTPLLWTPTSSTAFTDAMDKIIRSGANPAKTLASVEATVKNEMKRFA</sequence>
<dbReference type="SUPFAM" id="SSF53850">
    <property type="entry name" value="Periplasmic binding protein-like II"/>
    <property type="match status" value="1"/>
</dbReference>
<feature type="chain" id="PRO_5036753821" evidence="1">
    <location>
        <begin position="29"/>
        <end position="427"/>
    </location>
</feature>
<dbReference type="InterPro" id="IPR006311">
    <property type="entry name" value="TAT_signal"/>
</dbReference>
<reference evidence="2" key="1">
    <citation type="submission" date="2020-03" db="EMBL/GenBank/DDBJ databases">
        <title>Draft sequencing of Calidifontibacter sp. DB0510.</title>
        <authorList>
            <person name="Kim D.-U."/>
        </authorList>
    </citation>
    <scope>NUCLEOTIDE SEQUENCE</scope>
    <source>
        <strain evidence="2">DB0510</strain>
    </source>
</reference>
<organism evidence="2 3">
    <name type="scientific">Metallococcus carri</name>
    <dbReference type="NCBI Taxonomy" id="1656884"/>
    <lineage>
        <taxon>Bacteria</taxon>
        <taxon>Bacillati</taxon>
        <taxon>Actinomycetota</taxon>
        <taxon>Actinomycetes</taxon>
        <taxon>Micrococcales</taxon>
        <taxon>Dermacoccaceae</taxon>
        <taxon>Metallococcus</taxon>
    </lineage>
</organism>
<name>A0A967B5K6_9MICO</name>
<dbReference type="InterPro" id="IPR006059">
    <property type="entry name" value="SBP"/>
</dbReference>
<dbReference type="InterPro" id="IPR050490">
    <property type="entry name" value="Bact_solute-bd_prot1"/>
</dbReference>
<dbReference type="Gene3D" id="3.40.190.10">
    <property type="entry name" value="Periplasmic binding protein-like II"/>
    <property type="match status" value="1"/>
</dbReference>
<keyword evidence="1" id="KW-0732">Signal</keyword>
<comment type="caution">
    <text evidence="2">The sequence shown here is derived from an EMBL/GenBank/DDBJ whole genome shotgun (WGS) entry which is preliminary data.</text>
</comment>
<dbReference type="PROSITE" id="PS51257">
    <property type="entry name" value="PROKAR_LIPOPROTEIN"/>
    <property type="match status" value="1"/>
</dbReference>
<dbReference type="PROSITE" id="PS51318">
    <property type="entry name" value="TAT"/>
    <property type="match status" value="1"/>
</dbReference>
<evidence type="ECO:0000313" key="3">
    <source>
        <dbReference type="Proteomes" id="UP000744769"/>
    </source>
</evidence>
<dbReference type="PANTHER" id="PTHR43649:SF12">
    <property type="entry name" value="DIACETYLCHITOBIOSE BINDING PROTEIN DASA"/>
    <property type="match status" value="1"/>
</dbReference>
<feature type="signal peptide" evidence="1">
    <location>
        <begin position="1"/>
        <end position="28"/>
    </location>
</feature>
<keyword evidence="3" id="KW-1185">Reference proteome</keyword>
<gene>
    <name evidence="2" type="ORF">G9U51_09565</name>
</gene>
<dbReference type="Pfam" id="PF01547">
    <property type="entry name" value="SBP_bac_1"/>
    <property type="match status" value="1"/>
</dbReference>
<evidence type="ECO:0000313" key="2">
    <source>
        <dbReference type="EMBL" id="NHN56022.1"/>
    </source>
</evidence>
<accession>A0A967B5K6</accession>
<protein>
    <submittedName>
        <fullName evidence="2">Sugar ABC transporter substrate-binding protein</fullName>
    </submittedName>
</protein>
<dbReference type="RefSeq" id="WP_166196404.1">
    <property type="nucleotide sequence ID" value="NZ_JAAOIV010000006.1"/>
</dbReference>
<dbReference type="Proteomes" id="UP000744769">
    <property type="component" value="Unassembled WGS sequence"/>
</dbReference>
<dbReference type="CDD" id="cd13585">
    <property type="entry name" value="PBP2_TMBP_like"/>
    <property type="match status" value="1"/>
</dbReference>